<evidence type="ECO:0000256" key="4">
    <source>
        <dbReference type="ARBA" id="ARBA00022617"/>
    </source>
</evidence>
<keyword evidence="4" id="KW-0349">Heme</keyword>
<keyword evidence="6" id="KW-0479">Metal-binding</keyword>
<keyword evidence="12" id="KW-1185">Reference proteome</keyword>
<evidence type="ECO:0000313" key="11">
    <source>
        <dbReference type="EMBL" id="WRP14223.1"/>
    </source>
</evidence>
<evidence type="ECO:0000256" key="9">
    <source>
        <dbReference type="ARBA" id="ARBA00023136"/>
    </source>
</evidence>
<organism evidence="11 12">
    <name type="scientific">Geochorda subterranea</name>
    <dbReference type="NCBI Taxonomy" id="3109564"/>
    <lineage>
        <taxon>Bacteria</taxon>
        <taxon>Bacillati</taxon>
        <taxon>Bacillota</taxon>
        <taxon>Limnochordia</taxon>
        <taxon>Limnochordales</taxon>
        <taxon>Geochordaceae</taxon>
        <taxon>Geochorda</taxon>
    </lineage>
</organism>
<evidence type="ECO:0000256" key="3">
    <source>
        <dbReference type="ARBA" id="ARBA00007244"/>
    </source>
</evidence>
<proteinExistence type="inferred from homology"/>
<dbReference type="SUPFAM" id="SSF81343">
    <property type="entry name" value="Fumarate reductase respiratory complex transmembrane subunits"/>
    <property type="match status" value="1"/>
</dbReference>
<evidence type="ECO:0000256" key="6">
    <source>
        <dbReference type="ARBA" id="ARBA00022723"/>
    </source>
</evidence>
<protein>
    <submittedName>
        <fullName evidence="11">Succinate dehydrogenase, cytochrome b556 subunit</fullName>
    </submittedName>
</protein>
<dbReference type="Gene3D" id="1.20.1300.10">
    <property type="entry name" value="Fumarate reductase/succinate dehydrogenase, transmembrane subunit"/>
    <property type="match status" value="1"/>
</dbReference>
<evidence type="ECO:0000256" key="7">
    <source>
        <dbReference type="ARBA" id="ARBA00022989"/>
    </source>
</evidence>
<comment type="subcellular location">
    <subcellularLocation>
        <location evidence="2">Membrane</location>
    </subcellularLocation>
</comment>
<feature type="transmembrane region" description="Helical" evidence="10">
    <location>
        <begin position="53"/>
        <end position="70"/>
    </location>
</feature>
<evidence type="ECO:0000256" key="1">
    <source>
        <dbReference type="ARBA" id="ARBA00001971"/>
    </source>
</evidence>
<feature type="transmembrane region" description="Helical" evidence="10">
    <location>
        <begin position="91"/>
        <end position="111"/>
    </location>
</feature>
<evidence type="ECO:0000256" key="8">
    <source>
        <dbReference type="ARBA" id="ARBA00023004"/>
    </source>
</evidence>
<keyword evidence="5 10" id="KW-0812">Transmembrane</keyword>
<evidence type="ECO:0000256" key="2">
    <source>
        <dbReference type="ARBA" id="ARBA00004370"/>
    </source>
</evidence>
<dbReference type="InterPro" id="IPR000701">
    <property type="entry name" value="SuccDH_FuR_B_TM-su"/>
</dbReference>
<accession>A0ABZ1BNT4</accession>
<dbReference type="NCBIfam" id="TIGR02970">
    <property type="entry name" value="succ_dehyd_cytB"/>
    <property type="match status" value="1"/>
</dbReference>
<reference evidence="12" key="1">
    <citation type="submission" date="2023-12" db="EMBL/GenBank/DDBJ databases">
        <title>Novel isolates from deep terrestrial aquifers shed light on the physiology and ecology of the class Limnochordia.</title>
        <authorList>
            <person name="Karnachuk O.V."/>
            <person name="Lukina A.P."/>
            <person name="Avakyan M.R."/>
            <person name="Kadnikov V."/>
            <person name="Begmatov S."/>
            <person name="Beletsky A.V."/>
            <person name="Mardanov A.V."/>
            <person name="Ravin N.V."/>
        </authorList>
    </citation>
    <scope>NUCLEOTIDE SEQUENCE [LARGE SCALE GENOMIC DNA]</scope>
    <source>
        <strain evidence="12">LN</strain>
    </source>
</reference>
<dbReference type="PANTHER" id="PTHR41910:SF1">
    <property type="entry name" value="SUCCINATE DEHYDROGENASE HYDROPHOBIC MEMBRANE ANCHOR SUBUNIT"/>
    <property type="match status" value="1"/>
</dbReference>
<dbReference type="Pfam" id="PF01127">
    <property type="entry name" value="Sdh_cyt"/>
    <property type="match status" value="1"/>
</dbReference>
<keyword evidence="8" id="KW-0408">Iron</keyword>
<dbReference type="InterPro" id="IPR034804">
    <property type="entry name" value="SQR/QFR_C/D"/>
</dbReference>
<keyword evidence="9 10" id="KW-0472">Membrane</keyword>
<dbReference type="InterPro" id="IPR014314">
    <property type="entry name" value="Succ_DH_cytb556"/>
</dbReference>
<comment type="similarity">
    <text evidence="3">Belongs to the cytochrome b560 family.</text>
</comment>
<dbReference type="Proteomes" id="UP001333102">
    <property type="component" value="Chromosome"/>
</dbReference>
<evidence type="ECO:0000313" key="12">
    <source>
        <dbReference type="Proteomes" id="UP001333102"/>
    </source>
</evidence>
<name>A0ABZ1BNT4_9FIRM</name>
<dbReference type="EMBL" id="CP141614">
    <property type="protein sequence ID" value="WRP14223.1"/>
    <property type="molecule type" value="Genomic_DNA"/>
</dbReference>
<evidence type="ECO:0000256" key="10">
    <source>
        <dbReference type="SAM" id="Phobius"/>
    </source>
</evidence>
<evidence type="ECO:0000256" key="5">
    <source>
        <dbReference type="ARBA" id="ARBA00022692"/>
    </source>
</evidence>
<keyword evidence="7 10" id="KW-1133">Transmembrane helix</keyword>
<dbReference type="RefSeq" id="WP_324668526.1">
    <property type="nucleotide sequence ID" value="NZ_CP141614.1"/>
</dbReference>
<comment type="cofactor">
    <cofactor evidence="1">
        <name>heme</name>
        <dbReference type="ChEBI" id="CHEBI:30413"/>
    </cofactor>
</comment>
<sequence length="116" mass="13411">MYRGRWGMLAWALHRISGLGVLLFLILHIADTALILAGPTWYNRFVAFYRAPVFRVMEVLLAAALLYHALNGLRIIALDLWPQTTRIHERLFWVAGAIFVILFVPAAYFMLRPLWT</sequence>
<dbReference type="PANTHER" id="PTHR41910">
    <property type="entry name" value="SUCCINATE DEHYDROGENASE 2 MEMBRANE SUBUNIT SDHC"/>
    <property type="match status" value="1"/>
</dbReference>
<dbReference type="InterPro" id="IPR039023">
    <property type="entry name" value="SdhC_prok"/>
</dbReference>
<gene>
    <name evidence="11" type="primary">sdhC</name>
    <name evidence="11" type="ORF">VLY81_12480</name>
</gene>